<evidence type="ECO:0000313" key="1">
    <source>
        <dbReference type="EMBL" id="RDI18193.1"/>
    </source>
</evidence>
<dbReference type="AlphaFoldDB" id="A0A370F4K6"/>
<dbReference type="Proteomes" id="UP000255265">
    <property type="component" value="Unassembled WGS sequence"/>
</dbReference>
<protein>
    <submittedName>
        <fullName evidence="1">Uncharacterized protein</fullName>
    </submittedName>
</protein>
<name>A0A370F4K6_9BURK</name>
<organism evidence="1 2">
    <name type="scientific">Pseudacidovorax intermedius</name>
    <dbReference type="NCBI Taxonomy" id="433924"/>
    <lineage>
        <taxon>Bacteria</taxon>
        <taxon>Pseudomonadati</taxon>
        <taxon>Pseudomonadota</taxon>
        <taxon>Betaproteobacteria</taxon>
        <taxon>Burkholderiales</taxon>
        <taxon>Comamonadaceae</taxon>
        <taxon>Pseudacidovorax</taxon>
    </lineage>
</organism>
<proteinExistence type="predicted"/>
<comment type="caution">
    <text evidence="1">The sequence shown here is derived from an EMBL/GenBank/DDBJ whole genome shotgun (WGS) entry which is preliminary data.</text>
</comment>
<keyword evidence="2" id="KW-1185">Reference proteome</keyword>
<dbReference type="EMBL" id="QQAV01000015">
    <property type="protein sequence ID" value="RDI18193.1"/>
    <property type="molecule type" value="Genomic_DNA"/>
</dbReference>
<evidence type="ECO:0000313" key="2">
    <source>
        <dbReference type="Proteomes" id="UP000255265"/>
    </source>
</evidence>
<accession>A0A370F4K6</accession>
<gene>
    <name evidence="1" type="ORF">DFR41_115111</name>
</gene>
<reference evidence="1 2" key="1">
    <citation type="submission" date="2018-07" db="EMBL/GenBank/DDBJ databases">
        <title>Genomic Encyclopedia of Type Strains, Phase IV (KMG-IV): sequencing the most valuable type-strain genomes for metagenomic binning, comparative biology and taxonomic classification.</title>
        <authorList>
            <person name="Goeker M."/>
        </authorList>
    </citation>
    <scope>NUCLEOTIDE SEQUENCE [LARGE SCALE GENOMIC DNA]</scope>
    <source>
        <strain evidence="1 2">DSM 21352</strain>
    </source>
</reference>
<sequence>MRLVNFQTYCLQHRPEAREITDAIQFMELDIFCRLVPRADEPYIQKLGKFISDTLAGKARVALDEALAAAADCAQLELDELGKPL</sequence>